<sequence>MKILSGLAREADTSVHGTGFAGVRGQARSHRYGAGLASGEDPVGAGLPAKQTPRCMVPASPVFAGKPAPTGTAQDLPAVKIL</sequence>
<gene>
    <name evidence="2" type="ORF">E6B08_11610</name>
</gene>
<organism evidence="2 3">
    <name type="scientific">Pseudomonas putida</name>
    <name type="common">Arthrobacter siderocapsulatus</name>
    <dbReference type="NCBI Taxonomy" id="303"/>
    <lineage>
        <taxon>Bacteria</taxon>
        <taxon>Pseudomonadati</taxon>
        <taxon>Pseudomonadota</taxon>
        <taxon>Gammaproteobacteria</taxon>
        <taxon>Pseudomonadales</taxon>
        <taxon>Pseudomonadaceae</taxon>
        <taxon>Pseudomonas</taxon>
    </lineage>
</organism>
<name>A0A4D6X7J8_PSEPU</name>
<dbReference type="AlphaFoldDB" id="A0A4D6X7J8"/>
<feature type="region of interest" description="Disordered" evidence="1">
    <location>
        <begin position="31"/>
        <end position="52"/>
    </location>
</feature>
<protein>
    <submittedName>
        <fullName evidence="2">Uncharacterized protein</fullName>
    </submittedName>
</protein>
<proteinExistence type="predicted"/>
<accession>A0A4D6X7J8</accession>
<reference evidence="3" key="1">
    <citation type="submission" date="2019-04" db="EMBL/GenBank/DDBJ databases">
        <title>Genome sequence of Pseudomonas putida 1290, an auxin catabolizing strain.</title>
        <authorList>
            <person name="Laird T.S."/>
            <person name="Leveau J.H.J."/>
        </authorList>
    </citation>
    <scope>NUCLEOTIDE SEQUENCE [LARGE SCALE GENOMIC DNA]</scope>
    <source>
        <strain evidence="3">1290</strain>
    </source>
</reference>
<dbReference type="OrthoDB" id="7032694at2"/>
<dbReference type="Proteomes" id="UP000298551">
    <property type="component" value="Chromosome"/>
</dbReference>
<evidence type="ECO:0000313" key="3">
    <source>
        <dbReference type="Proteomes" id="UP000298551"/>
    </source>
</evidence>
<dbReference type="EMBL" id="CP039371">
    <property type="protein sequence ID" value="QCI11963.1"/>
    <property type="molecule type" value="Genomic_DNA"/>
</dbReference>
<evidence type="ECO:0000256" key="1">
    <source>
        <dbReference type="SAM" id="MobiDB-lite"/>
    </source>
</evidence>
<evidence type="ECO:0000313" key="2">
    <source>
        <dbReference type="EMBL" id="QCI11963.1"/>
    </source>
</evidence>